<accession>A0A450ZIR4</accession>
<gene>
    <name evidence="2" type="ORF">BECKTUN1418E_GA0071001_100625</name>
    <name evidence="3" type="ORF">BECKTUN1418F_GA0071002_10261</name>
</gene>
<protein>
    <submittedName>
        <fullName evidence="3">Ubiquinone/menaquinone biosynthesis C-methylase UbiE</fullName>
    </submittedName>
</protein>
<dbReference type="GO" id="GO:0032259">
    <property type="term" value="P:methylation"/>
    <property type="evidence" value="ECO:0007669"/>
    <property type="project" value="UniProtKB-KW"/>
</dbReference>
<dbReference type="EMBL" id="CAADFY010000026">
    <property type="protein sequence ID" value="VFK53608.1"/>
    <property type="molecule type" value="Genomic_DNA"/>
</dbReference>
<dbReference type="Pfam" id="PF08241">
    <property type="entry name" value="Methyltransf_11"/>
    <property type="match status" value="1"/>
</dbReference>
<keyword evidence="3" id="KW-0489">Methyltransferase</keyword>
<feature type="domain" description="Methyltransferase type 11" evidence="1">
    <location>
        <begin position="84"/>
        <end position="133"/>
    </location>
</feature>
<sequence>MVRKSCIIDSTPRRKLHEWLSNPPGSMLLNTEVKLLDDFLPHLFGYHLLQVGRLGNADLLTHSRISHRIVVEVDGDRNISDYPTIRAEPDTLPIASDTIDVIILPHVLEFSPHMQETVQEAKRVLVPEGHLVIFTFNFWSLMGIWQLLFGGEGEVPWFPCQGGKFPGFGRLKNWMALAGFDIISIKRYFFRPPGRIGSFMNHGSPSDPLRFLDTMGPRFWPFLCGAYLFVAKKRVTTLTPRKLSWQRPERSFIAVGLGGSSS</sequence>
<organism evidence="3">
    <name type="scientific">Candidatus Kentrum sp. TUN</name>
    <dbReference type="NCBI Taxonomy" id="2126343"/>
    <lineage>
        <taxon>Bacteria</taxon>
        <taxon>Pseudomonadati</taxon>
        <taxon>Pseudomonadota</taxon>
        <taxon>Gammaproteobacteria</taxon>
        <taxon>Candidatus Kentrum</taxon>
    </lineage>
</organism>
<dbReference type="InterPro" id="IPR029063">
    <property type="entry name" value="SAM-dependent_MTases_sf"/>
</dbReference>
<dbReference type="AlphaFoldDB" id="A0A450ZIR4"/>
<keyword evidence="3" id="KW-0808">Transferase</keyword>
<dbReference type="GO" id="GO:0008757">
    <property type="term" value="F:S-adenosylmethionine-dependent methyltransferase activity"/>
    <property type="evidence" value="ECO:0007669"/>
    <property type="project" value="InterPro"/>
</dbReference>
<evidence type="ECO:0000313" key="2">
    <source>
        <dbReference type="EMBL" id="VFK51621.1"/>
    </source>
</evidence>
<dbReference type="Gene3D" id="3.40.50.150">
    <property type="entry name" value="Vaccinia Virus protein VP39"/>
    <property type="match status" value="1"/>
</dbReference>
<name>A0A450ZIR4_9GAMM</name>
<reference evidence="3" key="1">
    <citation type="submission" date="2019-02" db="EMBL/GenBank/DDBJ databases">
        <authorList>
            <person name="Gruber-Vodicka R. H."/>
            <person name="Seah K. B. B."/>
        </authorList>
    </citation>
    <scope>NUCLEOTIDE SEQUENCE</scope>
    <source>
        <strain evidence="2">BECK_BY2</strain>
        <strain evidence="3">BECK_BY3</strain>
    </source>
</reference>
<dbReference type="EMBL" id="CAADFV010000006">
    <property type="protein sequence ID" value="VFK51621.1"/>
    <property type="molecule type" value="Genomic_DNA"/>
</dbReference>
<keyword evidence="3" id="KW-0830">Ubiquinone</keyword>
<proteinExistence type="predicted"/>
<evidence type="ECO:0000259" key="1">
    <source>
        <dbReference type="Pfam" id="PF08241"/>
    </source>
</evidence>
<dbReference type="SUPFAM" id="SSF53335">
    <property type="entry name" value="S-adenosyl-L-methionine-dependent methyltransferases"/>
    <property type="match status" value="1"/>
</dbReference>
<evidence type="ECO:0000313" key="3">
    <source>
        <dbReference type="EMBL" id="VFK53608.1"/>
    </source>
</evidence>
<dbReference type="InterPro" id="IPR013216">
    <property type="entry name" value="Methyltransf_11"/>
</dbReference>